<evidence type="ECO:0000313" key="2">
    <source>
        <dbReference type="EMBL" id="CAJ0559041.1"/>
    </source>
</evidence>
<comment type="caution">
    <text evidence="2">The sequence shown here is derived from an EMBL/GenBank/DDBJ whole genome shotgun (WGS) entry which is preliminary data.</text>
</comment>
<feature type="transmembrane region" description="Helical" evidence="1">
    <location>
        <begin position="88"/>
        <end position="106"/>
    </location>
</feature>
<gene>
    <name evidence="2" type="ORF">MSPICULIGERA_LOCUS1150</name>
</gene>
<keyword evidence="1" id="KW-0472">Membrane</keyword>
<name>A0AA36C5E4_9BILA</name>
<dbReference type="EMBL" id="CATQJA010000300">
    <property type="protein sequence ID" value="CAJ0559041.1"/>
    <property type="molecule type" value="Genomic_DNA"/>
</dbReference>
<dbReference type="AlphaFoldDB" id="A0AA36C5E4"/>
<feature type="transmembrane region" description="Helical" evidence="1">
    <location>
        <begin position="52"/>
        <end position="73"/>
    </location>
</feature>
<feature type="non-terminal residue" evidence="2">
    <location>
        <position position="1"/>
    </location>
</feature>
<evidence type="ECO:0008006" key="4">
    <source>
        <dbReference type="Google" id="ProtNLM"/>
    </source>
</evidence>
<protein>
    <recommendedName>
        <fullName evidence="4">Transmembrane protein 220</fullName>
    </recommendedName>
</protein>
<sequence>MYALKAAGCVALLGHAVYQFEHNPSWWLHCPSYVSAALLSLLPFPNSYIWKLLSSISVIGGGLFMLFLAYTFHKLDGTIGLVLDEGKALLPVSVGVFLIASTRLTYGHLSSPVEYFRGFILTAVLFASVLCAGFSIKYFTLEA</sequence>
<dbReference type="Proteomes" id="UP001177023">
    <property type="component" value="Unassembled WGS sequence"/>
</dbReference>
<keyword evidence="1" id="KW-1133">Transmembrane helix</keyword>
<accession>A0AA36C5E4</accession>
<proteinExistence type="predicted"/>
<keyword evidence="3" id="KW-1185">Reference proteome</keyword>
<feature type="transmembrane region" description="Helical" evidence="1">
    <location>
        <begin position="118"/>
        <end position="139"/>
    </location>
</feature>
<evidence type="ECO:0000313" key="3">
    <source>
        <dbReference type="Proteomes" id="UP001177023"/>
    </source>
</evidence>
<reference evidence="2" key="1">
    <citation type="submission" date="2023-06" db="EMBL/GenBank/DDBJ databases">
        <authorList>
            <person name="Delattre M."/>
        </authorList>
    </citation>
    <scope>NUCLEOTIDE SEQUENCE</scope>
    <source>
        <strain evidence="2">AF72</strain>
    </source>
</reference>
<keyword evidence="1" id="KW-0812">Transmembrane</keyword>
<organism evidence="2 3">
    <name type="scientific">Mesorhabditis spiculigera</name>
    <dbReference type="NCBI Taxonomy" id="96644"/>
    <lineage>
        <taxon>Eukaryota</taxon>
        <taxon>Metazoa</taxon>
        <taxon>Ecdysozoa</taxon>
        <taxon>Nematoda</taxon>
        <taxon>Chromadorea</taxon>
        <taxon>Rhabditida</taxon>
        <taxon>Rhabditina</taxon>
        <taxon>Rhabditomorpha</taxon>
        <taxon>Rhabditoidea</taxon>
        <taxon>Rhabditidae</taxon>
        <taxon>Mesorhabditinae</taxon>
        <taxon>Mesorhabditis</taxon>
    </lineage>
</organism>
<evidence type="ECO:0000256" key="1">
    <source>
        <dbReference type="SAM" id="Phobius"/>
    </source>
</evidence>